<dbReference type="Pfam" id="PF09335">
    <property type="entry name" value="VTT_dom"/>
    <property type="match status" value="1"/>
</dbReference>
<accession>A0A5B8UB05</accession>
<comment type="subcellular location">
    <subcellularLocation>
        <location evidence="1">Cell membrane</location>
        <topology evidence="1">Multi-pass membrane protein</topology>
    </subcellularLocation>
</comment>
<feature type="transmembrane region" description="Helical" evidence="7">
    <location>
        <begin position="45"/>
        <end position="67"/>
    </location>
</feature>
<evidence type="ECO:0000256" key="3">
    <source>
        <dbReference type="ARBA" id="ARBA00022475"/>
    </source>
</evidence>
<proteinExistence type="inferred from homology"/>
<evidence type="ECO:0000256" key="2">
    <source>
        <dbReference type="ARBA" id="ARBA00010792"/>
    </source>
</evidence>
<keyword evidence="6 7" id="KW-0472">Membrane</keyword>
<gene>
    <name evidence="9" type="ORF">FSW04_23965</name>
</gene>
<evidence type="ECO:0000313" key="9">
    <source>
        <dbReference type="EMBL" id="QEC50336.1"/>
    </source>
</evidence>
<dbReference type="InterPro" id="IPR051311">
    <property type="entry name" value="DedA_domain"/>
</dbReference>
<feature type="domain" description="VTT" evidence="8">
    <location>
        <begin position="25"/>
        <end position="148"/>
    </location>
</feature>
<dbReference type="PANTHER" id="PTHR42709:SF6">
    <property type="entry name" value="UNDECAPRENYL PHOSPHATE TRANSPORTER A"/>
    <property type="match status" value="1"/>
</dbReference>
<dbReference type="PANTHER" id="PTHR42709">
    <property type="entry name" value="ALKALINE PHOSPHATASE LIKE PROTEIN"/>
    <property type="match status" value="1"/>
</dbReference>
<feature type="transmembrane region" description="Helical" evidence="7">
    <location>
        <begin position="159"/>
        <end position="182"/>
    </location>
</feature>
<name>A0A5B8UB05_9ACTN</name>
<keyword evidence="5 7" id="KW-1133">Transmembrane helix</keyword>
<evidence type="ECO:0000313" key="10">
    <source>
        <dbReference type="Proteomes" id="UP000321805"/>
    </source>
</evidence>
<dbReference type="EMBL" id="CP042430">
    <property type="protein sequence ID" value="QEC50336.1"/>
    <property type="molecule type" value="Genomic_DNA"/>
</dbReference>
<organism evidence="9 10">
    <name type="scientific">Baekduia soli</name>
    <dbReference type="NCBI Taxonomy" id="496014"/>
    <lineage>
        <taxon>Bacteria</taxon>
        <taxon>Bacillati</taxon>
        <taxon>Actinomycetota</taxon>
        <taxon>Thermoleophilia</taxon>
        <taxon>Solirubrobacterales</taxon>
        <taxon>Baekduiaceae</taxon>
        <taxon>Baekduia</taxon>
    </lineage>
</organism>
<evidence type="ECO:0000256" key="1">
    <source>
        <dbReference type="ARBA" id="ARBA00004651"/>
    </source>
</evidence>
<dbReference type="OrthoDB" id="9813426at2"/>
<keyword evidence="4 7" id="KW-0812">Transmembrane</keyword>
<dbReference type="InterPro" id="IPR032816">
    <property type="entry name" value="VTT_dom"/>
</dbReference>
<evidence type="ECO:0000256" key="4">
    <source>
        <dbReference type="ARBA" id="ARBA00022692"/>
    </source>
</evidence>
<evidence type="ECO:0000256" key="6">
    <source>
        <dbReference type="ARBA" id="ARBA00023136"/>
    </source>
</evidence>
<dbReference type="GO" id="GO:0005886">
    <property type="term" value="C:plasma membrane"/>
    <property type="evidence" value="ECO:0007669"/>
    <property type="project" value="UniProtKB-SubCell"/>
</dbReference>
<keyword evidence="10" id="KW-1185">Reference proteome</keyword>
<keyword evidence="3" id="KW-1003">Cell membrane</keyword>
<sequence length="190" mass="20035">MSLANDVGYPALFGLVMAESGGVPVPGETALIAAGVLAGQGQLDLALVIVVAASAAIIGDNLGYLIGRRGGRRLLERPGRFATQRQRVLEVGEPFFERHGPKAVFFGRWILGLRVWASWLAGITRMRWRSFLAFNALGGISWAATVGVLAYVAGDAVGAIIRDVGVGALVVVAIVLAVGLFLRHRRHAGP</sequence>
<evidence type="ECO:0000259" key="8">
    <source>
        <dbReference type="Pfam" id="PF09335"/>
    </source>
</evidence>
<dbReference type="AlphaFoldDB" id="A0A5B8UB05"/>
<protein>
    <submittedName>
        <fullName evidence="9">DedA family protein</fullName>
    </submittedName>
</protein>
<comment type="similarity">
    <text evidence="2">Belongs to the DedA family.</text>
</comment>
<dbReference type="RefSeq" id="WP_146922857.1">
    <property type="nucleotide sequence ID" value="NZ_CP042430.1"/>
</dbReference>
<reference evidence="9 10" key="1">
    <citation type="journal article" date="2018" name="J. Microbiol.">
        <title>Baekduia soli gen. nov., sp. nov., a novel bacterium isolated from the soil of Baekdu Mountain and proposal of a novel family name, Baekduiaceae fam. nov.</title>
        <authorList>
            <person name="An D.S."/>
            <person name="Siddiqi M.Z."/>
            <person name="Kim K.H."/>
            <person name="Yu H.S."/>
            <person name="Im W.T."/>
        </authorList>
    </citation>
    <scope>NUCLEOTIDE SEQUENCE [LARGE SCALE GENOMIC DNA]</scope>
    <source>
        <strain evidence="9 10">BR7-21</strain>
    </source>
</reference>
<evidence type="ECO:0000256" key="5">
    <source>
        <dbReference type="ARBA" id="ARBA00022989"/>
    </source>
</evidence>
<dbReference type="Proteomes" id="UP000321805">
    <property type="component" value="Chromosome"/>
</dbReference>
<feature type="transmembrane region" description="Helical" evidence="7">
    <location>
        <begin position="131"/>
        <end position="153"/>
    </location>
</feature>
<evidence type="ECO:0000256" key="7">
    <source>
        <dbReference type="SAM" id="Phobius"/>
    </source>
</evidence>
<dbReference type="KEGG" id="bsol:FSW04_23965"/>